<dbReference type="OrthoDB" id="10261634at2759"/>
<accession>A0A2K3DUR4</accession>
<evidence type="ECO:0000256" key="4">
    <source>
        <dbReference type="ARBA" id="ARBA00023136"/>
    </source>
</evidence>
<dbReference type="Pfam" id="PF03151">
    <property type="entry name" value="TPT"/>
    <property type="match status" value="1"/>
</dbReference>
<dbReference type="Proteomes" id="UP000006906">
    <property type="component" value="Chromosome 4"/>
</dbReference>
<evidence type="ECO:0000256" key="3">
    <source>
        <dbReference type="ARBA" id="ARBA00022989"/>
    </source>
</evidence>
<dbReference type="InParanoid" id="A0A2K3DUR4"/>
<feature type="domain" description="Sugar phosphate transporter" evidence="7">
    <location>
        <begin position="23"/>
        <end position="312"/>
    </location>
</feature>
<feature type="transmembrane region" description="Helical" evidence="6">
    <location>
        <begin position="116"/>
        <end position="135"/>
    </location>
</feature>
<dbReference type="GO" id="GO:0016020">
    <property type="term" value="C:membrane"/>
    <property type="evidence" value="ECO:0007669"/>
    <property type="project" value="UniProtKB-SubCell"/>
</dbReference>
<keyword evidence="9" id="KW-1185">Reference proteome</keyword>
<dbReference type="InterPro" id="IPR050186">
    <property type="entry name" value="TPT_transporter"/>
</dbReference>
<feature type="transmembrane region" description="Helical" evidence="6">
    <location>
        <begin position="58"/>
        <end position="78"/>
    </location>
</feature>
<dbReference type="Gramene" id="PNW84266">
    <property type="protein sequence ID" value="PNW84266"/>
    <property type="gene ID" value="CHLRE_04g227450v5"/>
</dbReference>
<keyword evidence="4 6" id="KW-0472">Membrane</keyword>
<feature type="compositionally biased region" description="Gly residues" evidence="5">
    <location>
        <begin position="339"/>
        <end position="356"/>
    </location>
</feature>
<feature type="transmembrane region" description="Helical" evidence="6">
    <location>
        <begin position="242"/>
        <end position="261"/>
    </location>
</feature>
<evidence type="ECO:0000313" key="9">
    <source>
        <dbReference type="Proteomes" id="UP000006906"/>
    </source>
</evidence>
<dbReference type="InterPro" id="IPR037185">
    <property type="entry name" value="EmrE-like"/>
</dbReference>
<feature type="compositionally biased region" description="Basic and acidic residues" evidence="5">
    <location>
        <begin position="381"/>
        <end position="397"/>
    </location>
</feature>
<reference evidence="8 9" key="1">
    <citation type="journal article" date="2007" name="Science">
        <title>The Chlamydomonas genome reveals the evolution of key animal and plant functions.</title>
        <authorList>
            <person name="Merchant S.S."/>
            <person name="Prochnik S.E."/>
            <person name="Vallon O."/>
            <person name="Harris E.H."/>
            <person name="Karpowicz S.J."/>
            <person name="Witman G.B."/>
            <person name="Terry A."/>
            <person name="Salamov A."/>
            <person name="Fritz-Laylin L.K."/>
            <person name="Marechal-Drouard L."/>
            <person name="Marshall W.F."/>
            <person name="Qu L.H."/>
            <person name="Nelson D.R."/>
            <person name="Sanderfoot A.A."/>
            <person name="Spalding M.H."/>
            <person name="Kapitonov V.V."/>
            <person name="Ren Q."/>
            <person name="Ferris P."/>
            <person name="Lindquist E."/>
            <person name="Shapiro H."/>
            <person name="Lucas S.M."/>
            <person name="Grimwood J."/>
            <person name="Schmutz J."/>
            <person name="Cardol P."/>
            <person name="Cerutti H."/>
            <person name="Chanfreau G."/>
            <person name="Chen C.L."/>
            <person name="Cognat V."/>
            <person name="Croft M.T."/>
            <person name="Dent R."/>
            <person name="Dutcher S."/>
            <person name="Fernandez E."/>
            <person name="Fukuzawa H."/>
            <person name="Gonzalez-Ballester D."/>
            <person name="Gonzalez-Halphen D."/>
            <person name="Hallmann A."/>
            <person name="Hanikenne M."/>
            <person name="Hippler M."/>
            <person name="Inwood W."/>
            <person name="Jabbari K."/>
            <person name="Kalanon M."/>
            <person name="Kuras R."/>
            <person name="Lefebvre P.A."/>
            <person name="Lemaire S.D."/>
            <person name="Lobanov A.V."/>
            <person name="Lohr M."/>
            <person name="Manuell A."/>
            <person name="Meier I."/>
            <person name="Mets L."/>
            <person name="Mittag M."/>
            <person name="Mittelmeier T."/>
            <person name="Moroney J.V."/>
            <person name="Moseley J."/>
            <person name="Napoli C."/>
            <person name="Nedelcu A.M."/>
            <person name="Niyogi K."/>
            <person name="Novoselov S.V."/>
            <person name="Paulsen I.T."/>
            <person name="Pazour G."/>
            <person name="Purton S."/>
            <person name="Ral J.P."/>
            <person name="Riano-Pachon D.M."/>
            <person name="Riekhof W."/>
            <person name="Rymarquis L."/>
            <person name="Schroda M."/>
            <person name="Stern D."/>
            <person name="Umen J."/>
            <person name="Willows R."/>
            <person name="Wilson N."/>
            <person name="Zimmer S.L."/>
            <person name="Allmer J."/>
            <person name="Balk J."/>
            <person name="Bisova K."/>
            <person name="Chen C.J."/>
            <person name="Elias M."/>
            <person name="Gendler K."/>
            <person name="Hauser C."/>
            <person name="Lamb M.R."/>
            <person name="Ledford H."/>
            <person name="Long J.C."/>
            <person name="Minagawa J."/>
            <person name="Page M.D."/>
            <person name="Pan J."/>
            <person name="Pootakham W."/>
            <person name="Roje S."/>
            <person name="Rose A."/>
            <person name="Stahlberg E."/>
            <person name="Terauchi A.M."/>
            <person name="Yang P."/>
            <person name="Ball S."/>
            <person name="Bowler C."/>
            <person name="Dieckmann C.L."/>
            <person name="Gladyshev V.N."/>
            <person name="Green P."/>
            <person name="Jorgensen R."/>
            <person name="Mayfield S."/>
            <person name="Mueller-Roeber B."/>
            <person name="Rajamani S."/>
            <person name="Sayre R.T."/>
            <person name="Brokstein P."/>
            <person name="Dubchak I."/>
            <person name="Goodstein D."/>
            <person name="Hornick L."/>
            <person name="Huang Y.W."/>
            <person name="Jhaveri J."/>
            <person name="Luo Y."/>
            <person name="Martinez D."/>
            <person name="Ngau W.C."/>
            <person name="Otillar B."/>
            <person name="Poliakov A."/>
            <person name="Porter A."/>
            <person name="Szajkowski L."/>
            <person name="Werner G."/>
            <person name="Zhou K."/>
            <person name="Grigoriev I.V."/>
            <person name="Rokhsar D.S."/>
            <person name="Grossman A.R."/>
        </authorList>
    </citation>
    <scope>NUCLEOTIDE SEQUENCE [LARGE SCALE GENOMIC DNA]</scope>
    <source>
        <strain evidence="9">CC-503</strain>
    </source>
</reference>
<dbReference type="RefSeq" id="XP_042925385.1">
    <property type="nucleotide sequence ID" value="XM_043062033.1"/>
</dbReference>
<dbReference type="GO" id="GO:0005794">
    <property type="term" value="C:Golgi apparatus"/>
    <property type="evidence" value="ECO:0000318"/>
    <property type="project" value="GO_Central"/>
</dbReference>
<feature type="compositionally biased region" description="Low complexity" evidence="5">
    <location>
        <begin position="365"/>
        <end position="379"/>
    </location>
</feature>
<feature type="region of interest" description="Disordered" evidence="5">
    <location>
        <begin position="334"/>
        <end position="405"/>
    </location>
</feature>
<sequence>MSVKAHSSTAAEAANKSFVATVKIVALVLAWYGVNIGLLIANKWLISETGFRDTTLLTLLHMVTCMAASGLLMGAGLVPTKSMSMQLLFKVAVLSLSFTVSVAACMASLAYIPASFAQALGASTPVITAALALLIQGRLENRVTYAALLPVVGGIALASGGEPLFSALGLGLQMLACTARSLKTVLQAAMLTDERDKFHPMSLLGYTSAISACFLLPLVAAVEPRGLQHMAALHANSAHFTPLLLVSCGSAFLVNWTNFVISKQLGALTLQVLGNFKNVVAAGASIAVFNNPVTAMGITGYGITTFGVFLYSHMVRIHPATKVTPVMGLGLTNPTSSGSGSGLDGGGKEGGGGGGVAAAKDVETGSVSASAASLGSSSVRRAKEAVEGLEGGEREPLLSRSGQPA</sequence>
<dbReference type="GeneID" id="66053287"/>
<evidence type="ECO:0000256" key="1">
    <source>
        <dbReference type="ARBA" id="ARBA00004141"/>
    </source>
</evidence>
<evidence type="ECO:0000259" key="7">
    <source>
        <dbReference type="Pfam" id="PF03151"/>
    </source>
</evidence>
<comment type="subcellular location">
    <subcellularLocation>
        <location evidence="1">Membrane</location>
        <topology evidence="1">Multi-pass membrane protein</topology>
    </subcellularLocation>
</comment>
<dbReference type="InterPro" id="IPR004853">
    <property type="entry name" value="Sugar_P_trans_dom"/>
</dbReference>
<keyword evidence="2 6" id="KW-0812">Transmembrane</keyword>
<evidence type="ECO:0000313" key="8">
    <source>
        <dbReference type="EMBL" id="PNW84266.1"/>
    </source>
</evidence>
<organism evidence="8 9">
    <name type="scientific">Chlamydomonas reinhardtii</name>
    <name type="common">Chlamydomonas smithii</name>
    <dbReference type="NCBI Taxonomy" id="3055"/>
    <lineage>
        <taxon>Eukaryota</taxon>
        <taxon>Viridiplantae</taxon>
        <taxon>Chlorophyta</taxon>
        <taxon>core chlorophytes</taxon>
        <taxon>Chlorophyceae</taxon>
        <taxon>CS clade</taxon>
        <taxon>Chlamydomonadales</taxon>
        <taxon>Chlamydomonadaceae</taxon>
        <taxon>Chlamydomonas</taxon>
    </lineage>
</organism>
<feature type="transmembrane region" description="Helical" evidence="6">
    <location>
        <begin position="87"/>
        <end position="110"/>
    </location>
</feature>
<gene>
    <name evidence="8" type="ORF">CHLRE_04g227450v5</name>
</gene>
<feature type="transmembrane region" description="Helical" evidence="6">
    <location>
        <begin position="203"/>
        <end position="222"/>
    </location>
</feature>
<name>A0A2K3DUR4_CHLRE</name>
<evidence type="ECO:0000256" key="2">
    <source>
        <dbReference type="ARBA" id="ARBA00022692"/>
    </source>
</evidence>
<dbReference type="SUPFAM" id="SSF103481">
    <property type="entry name" value="Multidrug resistance efflux transporter EmrE"/>
    <property type="match status" value="1"/>
</dbReference>
<evidence type="ECO:0000256" key="5">
    <source>
        <dbReference type="SAM" id="MobiDB-lite"/>
    </source>
</evidence>
<dbReference type="AlphaFoldDB" id="A0A2K3DUR4"/>
<feature type="transmembrane region" description="Helical" evidence="6">
    <location>
        <begin position="142"/>
        <end position="158"/>
    </location>
</feature>
<dbReference type="GO" id="GO:0015297">
    <property type="term" value="F:antiporter activity"/>
    <property type="evidence" value="ECO:0000318"/>
    <property type="project" value="GO_Central"/>
</dbReference>
<dbReference type="GO" id="GO:0055085">
    <property type="term" value="P:transmembrane transport"/>
    <property type="evidence" value="ECO:0000318"/>
    <property type="project" value="GO_Central"/>
</dbReference>
<protein>
    <recommendedName>
        <fullName evidence="7">Sugar phosphate transporter domain-containing protein</fullName>
    </recommendedName>
</protein>
<dbReference type="OMA" id="HANSAHF"/>
<dbReference type="EMBL" id="CM008965">
    <property type="protein sequence ID" value="PNW84266.1"/>
    <property type="molecule type" value="Genomic_DNA"/>
</dbReference>
<keyword evidence="3 6" id="KW-1133">Transmembrane helix</keyword>
<feature type="transmembrane region" description="Helical" evidence="6">
    <location>
        <begin position="24"/>
        <end position="46"/>
    </location>
</feature>
<dbReference type="KEGG" id="cre:CHLRE_04g227450v5"/>
<feature type="transmembrane region" description="Helical" evidence="6">
    <location>
        <begin position="295"/>
        <end position="312"/>
    </location>
</feature>
<dbReference type="PANTHER" id="PTHR11132">
    <property type="entry name" value="SOLUTE CARRIER FAMILY 35"/>
    <property type="match status" value="1"/>
</dbReference>
<evidence type="ECO:0000256" key="6">
    <source>
        <dbReference type="SAM" id="Phobius"/>
    </source>
</evidence>
<proteinExistence type="predicted"/>